<dbReference type="EMBL" id="JAFIDN010000013">
    <property type="protein sequence ID" value="MBP3193714.1"/>
    <property type="molecule type" value="Genomic_DNA"/>
</dbReference>
<organism evidence="4 5">
    <name type="scientific">Natronogracilivirga saccharolytica</name>
    <dbReference type="NCBI Taxonomy" id="2812953"/>
    <lineage>
        <taxon>Bacteria</taxon>
        <taxon>Pseudomonadati</taxon>
        <taxon>Balneolota</taxon>
        <taxon>Balneolia</taxon>
        <taxon>Balneolales</taxon>
        <taxon>Cyclonatronaceae</taxon>
        <taxon>Natronogracilivirga</taxon>
    </lineage>
</organism>
<feature type="transmembrane region" description="Helical" evidence="2">
    <location>
        <begin position="387"/>
        <end position="408"/>
    </location>
</feature>
<gene>
    <name evidence="4" type="ORF">NATSA_13640</name>
</gene>
<sequence>MEKLNIKTVLAALLVLAVGFTSQVQAQFQSDFRIKQNFDQDHAEVMDALKTIETEEEAQSVNEKLDEMEDRYRDHVDLLDRVLYPETLEARMTNLRELTEVTEARIKRIGEKGDTVVVLEERIEELTGDAERYQQRADSLNEELGAMRRSRDANAAQARRLRQELDKRDEFIIKMVDSTFVAYENVDLESLSPDERRDLALEIDAQNVFGHIESVVDNNIDFLNTHTELSTQDFLKLYGVQVEFERMWENMGRDLADIYVSETNRQERLDDIVGKMDEWEMLIDDAAWTTLADAFEQNNIQLSPFSNSLEFYTSLNTYLDEAIERAEDSGGEEEVERYERFANFWFNDVKPRWQEYMISANVLTYDNFNTIDEKLTEWKLHAQPTSYTTLIFLGLAIIIILVLIGLYIKEKGKK</sequence>
<feature type="coiled-coil region" evidence="1">
    <location>
        <begin position="51"/>
        <end position="78"/>
    </location>
</feature>
<evidence type="ECO:0000256" key="2">
    <source>
        <dbReference type="SAM" id="Phobius"/>
    </source>
</evidence>
<evidence type="ECO:0000256" key="3">
    <source>
        <dbReference type="SAM" id="SignalP"/>
    </source>
</evidence>
<keyword evidence="2" id="KW-1133">Transmembrane helix</keyword>
<keyword evidence="2" id="KW-0812">Transmembrane</keyword>
<dbReference type="Proteomes" id="UP000673975">
    <property type="component" value="Unassembled WGS sequence"/>
</dbReference>
<evidence type="ECO:0000313" key="5">
    <source>
        <dbReference type="Proteomes" id="UP000673975"/>
    </source>
</evidence>
<keyword evidence="3" id="KW-0732">Signal</keyword>
<comment type="caution">
    <text evidence="4">The sequence shown here is derived from an EMBL/GenBank/DDBJ whole genome shotgun (WGS) entry which is preliminary data.</text>
</comment>
<evidence type="ECO:0000313" key="4">
    <source>
        <dbReference type="EMBL" id="MBP3193714.1"/>
    </source>
</evidence>
<accession>A0A8J7RPU4</accession>
<reference evidence="4" key="1">
    <citation type="submission" date="2021-02" db="EMBL/GenBank/DDBJ databases">
        <title>Natronogracilivirga saccharolytica gen. nov. sp. nov. a new anaerobic, haloalkiliphilic carbohydrate-fermenting bacterium from soda lake and proposing of Cyclonatronumiaceae fam. nov. in the phylum Balneolaeota.</title>
        <authorList>
            <person name="Zhilina T.N."/>
            <person name="Sorokin D.Y."/>
            <person name="Zavarzina D.G."/>
            <person name="Toshchakov S.V."/>
            <person name="Kublanov I.V."/>
        </authorList>
    </citation>
    <scope>NUCLEOTIDE SEQUENCE</scope>
    <source>
        <strain evidence="4">Z-1702</strain>
    </source>
</reference>
<name>A0A8J7RPU4_9BACT</name>
<keyword evidence="5" id="KW-1185">Reference proteome</keyword>
<proteinExistence type="predicted"/>
<protein>
    <recommendedName>
        <fullName evidence="6">Processed acidic surface protein</fullName>
    </recommendedName>
</protein>
<evidence type="ECO:0008006" key="6">
    <source>
        <dbReference type="Google" id="ProtNLM"/>
    </source>
</evidence>
<dbReference type="AlphaFoldDB" id="A0A8J7RPU4"/>
<keyword evidence="1" id="KW-0175">Coiled coil</keyword>
<feature type="chain" id="PRO_5035155428" description="Processed acidic surface protein" evidence="3">
    <location>
        <begin position="27"/>
        <end position="414"/>
    </location>
</feature>
<feature type="signal peptide" evidence="3">
    <location>
        <begin position="1"/>
        <end position="26"/>
    </location>
</feature>
<keyword evidence="2" id="KW-0472">Membrane</keyword>
<dbReference type="RefSeq" id="WP_210513171.1">
    <property type="nucleotide sequence ID" value="NZ_JAFIDN010000013.1"/>
</dbReference>
<evidence type="ECO:0000256" key="1">
    <source>
        <dbReference type="SAM" id="Coils"/>
    </source>
</evidence>
<feature type="coiled-coil region" evidence="1">
    <location>
        <begin position="116"/>
        <end position="150"/>
    </location>
</feature>